<dbReference type="AlphaFoldDB" id="A0A1R1BQN6"/>
<organism evidence="1 2">
    <name type="scientific">Paenibacillus amylolyticus</name>
    <dbReference type="NCBI Taxonomy" id="1451"/>
    <lineage>
        <taxon>Bacteria</taxon>
        <taxon>Bacillati</taxon>
        <taxon>Bacillota</taxon>
        <taxon>Bacilli</taxon>
        <taxon>Bacillales</taxon>
        <taxon>Paenibacillaceae</taxon>
        <taxon>Paenibacillus</taxon>
    </lineage>
</organism>
<name>A0A1R1BQN6_PAEAM</name>
<sequence>MVKWSSVSSKYFVLFVFAIVSFYIPTGKIEAALSTYEKRTNVWDVKTVGLNLRSGAGTVYPVIAQVSGGTDLVEYCPSGACGSTTAGGFEWIRNYYPDGSIGYYANAALGWAAWYNFTGGTTTFNYYYTSVAKTSRATPMYSSSCNNLSGVMKGLQSDYYMQSFDSELSASTCNPNAWRLQDHQAGSNSTGSFDSGYVNGWNLKAE</sequence>
<dbReference type="EMBL" id="MRTJ01000008">
    <property type="protein sequence ID" value="OMF12091.1"/>
    <property type="molecule type" value="Genomic_DNA"/>
</dbReference>
<comment type="caution">
    <text evidence="1">The sequence shown here is derived from an EMBL/GenBank/DDBJ whole genome shotgun (WGS) entry which is preliminary data.</text>
</comment>
<evidence type="ECO:0000313" key="1">
    <source>
        <dbReference type="EMBL" id="OMF12091.1"/>
    </source>
</evidence>
<evidence type="ECO:0008006" key="3">
    <source>
        <dbReference type="Google" id="ProtNLM"/>
    </source>
</evidence>
<protein>
    <recommendedName>
        <fullName evidence="3">SH3 domain-containing protein</fullName>
    </recommendedName>
</protein>
<reference evidence="1 2" key="1">
    <citation type="submission" date="2016-11" db="EMBL/GenBank/DDBJ databases">
        <title>Paenibacillus species isolates.</title>
        <authorList>
            <person name="Beno S.M."/>
        </authorList>
    </citation>
    <scope>NUCLEOTIDE SEQUENCE [LARGE SCALE GENOMIC DNA]</scope>
    <source>
        <strain evidence="1 2">FSL H8-0246</strain>
    </source>
</reference>
<evidence type="ECO:0000313" key="2">
    <source>
        <dbReference type="Proteomes" id="UP000187134"/>
    </source>
</evidence>
<accession>A0A1R1BQN6</accession>
<dbReference type="Proteomes" id="UP000187134">
    <property type="component" value="Unassembled WGS sequence"/>
</dbReference>
<proteinExistence type="predicted"/>
<dbReference type="OrthoDB" id="2625507at2"/>
<gene>
    <name evidence="1" type="ORF">BK131_18970</name>
</gene>